<protein>
    <submittedName>
        <fullName evidence="2">Uncharacterized protein</fullName>
    </submittedName>
</protein>
<dbReference type="AlphaFoldDB" id="A0A9N7UE90"/>
<evidence type="ECO:0000313" key="3">
    <source>
        <dbReference type="Proteomes" id="UP001153269"/>
    </source>
</evidence>
<comment type="caution">
    <text evidence="2">The sequence shown here is derived from an EMBL/GenBank/DDBJ whole genome shotgun (WGS) entry which is preliminary data.</text>
</comment>
<dbReference type="EMBL" id="CADEAL010001172">
    <property type="protein sequence ID" value="CAB1429800.1"/>
    <property type="molecule type" value="Genomic_DNA"/>
</dbReference>
<name>A0A9N7UE90_PLEPL</name>
<accession>A0A9N7UE90</accession>
<keyword evidence="3" id="KW-1185">Reference proteome</keyword>
<feature type="region of interest" description="Disordered" evidence="1">
    <location>
        <begin position="42"/>
        <end position="61"/>
    </location>
</feature>
<feature type="compositionally biased region" description="Gly residues" evidence="1">
    <location>
        <begin position="44"/>
        <end position="54"/>
    </location>
</feature>
<gene>
    <name evidence="2" type="ORF">PLEPLA_LOCUS17780</name>
</gene>
<proteinExistence type="predicted"/>
<dbReference type="Proteomes" id="UP001153269">
    <property type="component" value="Unassembled WGS sequence"/>
</dbReference>
<reference evidence="2" key="1">
    <citation type="submission" date="2020-03" db="EMBL/GenBank/DDBJ databases">
        <authorList>
            <person name="Weist P."/>
        </authorList>
    </citation>
    <scope>NUCLEOTIDE SEQUENCE</scope>
</reference>
<evidence type="ECO:0000313" key="2">
    <source>
        <dbReference type="EMBL" id="CAB1429800.1"/>
    </source>
</evidence>
<evidence type="ECO:0000256" key="1">
    <source>
        <dbReference type="SAM" id="MobiDB-lite"/>
    </source>
</evidence>
<sequence>MHSRCLSGVEAGWRWSKYRDASNSSAWAVWDDHREGWKRACAGGEDGGGSGTRAGGKMQAIRPRERPRGRGVVLWWGSREQARASVCGSQYQILCLTNEGEIGKAGSGPRSSCARLTVWSSVRPVAGGDGWGELEIPVAEHVALCFLYALGWM</sequence>
<organism evidence="2 3">
    <name type="scientific">Pleuronectes platessa</name>
    <name type="common">European plaice</name>
    <dbReference type="NCBI Taxonomy" id="8262"/>
    <lineage>
        <taxon>Eukaryota</taxon>
        <taxon>Metazoa</taxon>
        <taxon>Chordata</taxon>
        <taxon>Craniata</taxon>
        <taxon>Vertebrata</taxon>
        <taxon>Euteleostomi</taxon>
        <taxon>Actinopterygii</taxon>
        <taxon>Neopterygii</taxon>
        <taxon>Teleostei</taxon>
        <taxon>Neoteleostei</taxon>
        <taxon>Acanthomorphata</taxon>
        <taxon>Carangaria</taxon>
        <taxon>Pleuronectiformes</taxon>
        <taxon>Pleuronectoidei</taxon>
        <taxon>Pleuronectidae</taxon>
        <taxon>Pleuronectes</taxon>
    </lineage>
</organism>